<accession>A0ABV3FCH9</accession>
<dbReference type="Proteomes" id="UP001551658">
    <property type="component" value="Unassembled WGS sequence"/>
</dbReference>
<comment type="caution">
    <text evidence="2">The sequence shown here is derived from an EMBL/GenBank/DDBJ whole genome shotgun (WGS) entry which is preliminary data.</text>
</comment>
<protein>
    <submittedName>
        <fullName evidence="2">Uncharacterized protein</fullName>
    </submittedName>
</protein>
<evidence type="ECO:0000256" key="1">
    <source>
        <dbReference type="SAM" id="MobiDB-lite"/>
    </source>
</evidence>
<reference evidence="2 3" key="1">
    <citation type="submission" date="2024-06" db="EMBL/GenBank/DDBJ databases">
        <title>The Natural Products Discovery Center: Release of the First 8490 Sequenced Strains for Exploring Actinobacteria Biosynthetic Diversity.</title>
        <authorList>
            <person name="Kalkreuter E."/>
            <person name="Kautsar S.A."/>
            <person name="Yang D."/>
            <person name="Bader C.D."/>
            <person name="Teijaro C.N."/>
            <person name="Fluegel L."/>
            <person name="Davis C.M."/>
            <person name="Simpson J.R."/>
            <person name="Lauterbach L."/>
            <person name="Steele A.D."/>
            <person name="Gui C."/>
            <person name="Meng S."/>
            <person name="Li G."/>
            <person name="Viehrig K."/>
            <person name="Ye F."/>
            <person name="Su P."/>
            <person name="Kiefer A.F."/>
            <person name="Nichols A."/>
            <person name="Cepeda A.J."/>
            <person name="Yan W."/>
            <person name="Fan B."/>
            <person name="Jiang Y."/>
            <person name="Adhikari A."/>
            <person name="Zheng C.-J."/>
            <person name="Schuster L."/>
            <person name="Cowan T.M."/>
            <person name="Smanski M.J."/>
            <person name="Chevrette M.G."/>
            <person name="De Carvalho L.P.S."/>
            <person name="Shen B."/>
        </authorList>
    </citation>
    <scope>NUCLEOTIDE SEQUENCE [LARGE SCALE GENOMIC DNA]</scope>
    <source>
        <strain evidence="2 3">NPDC050671</strain>
    </source>
</reference>
<proteinExistence type="predicted"/>
<evidence type="ECO:0000313" key="3">
    <source>
        <dbReference type="Proteomes" id="UP001551658"/>
    </source>
</evidence>
<keyword evidence="3" id="KW-1185">Reference proteome</keyword>
<feature type="region of interest" description="Disordered" evidence="1">
    <location>
        <begin position="1"/>
        <end position="23"/>
    </location>
</feature>
<dbReference type="RefSeq" id="WP_357981599.1">
    <property type="nucleotide sequence ID" value="NZ_JBFAIH010000013.1"/>
</dbReference>
<gene>
    <name evidence="2" type="ORF">AB0H72_21790</name>
</gene>
<dbReference type="EMBL" id="JBFAIH010000013">
    <property type="protein sequence ID" value="MEV0365335.1"/>
    <property type="molecule type" value="Genomic_DNA"/>
</dbReference>
<name>A0ABV3FCH9_9NOCA</name>
<organism evidence="2 3">
    <name type="scientific">Nocardia fusca</name>
    <dbReference type="NCBI Taxonomy" id="941183"/>
    <lineage>
        <taxon>Bacteria</taxon>
        <taxon>Bacillati</taxon>
        <taxon>Actinomycetota</taxon>
        <taxon>Actinomycetes</taxon>
        <taxon>Mycobacteriales</taxon>
        <taxon>Nocardiaceae</taxon>
        <taxon>Nocardia</taxon>
    </lineage>
</organism>
<sequence length="91" mass="9368">MRKQAHRRFADEQLGPGAWNNPGAAPRALLVGPDAGLGDRARAIVALGSLSDCLVLLADTPVEELRVAALDAACAALDRRPPAADSAASAR</sequence>
<evidence type="ECO:0000313" key="2">
    <source>
        <dbReference type="EMBL" id="MEV0365335.1"/>
    </source>
</evidence>